<feature type="compositionally biased region" description="Polar residues" evidence="1">
    <location>
        <begin position="38"/>
        <end position="54"/>
    </location>
</feature>
<sequence>MQSVKYFGVIVALMVSSELALAAPTTQLPSAPQAAENVASTSNMPEKSPPQTEKTAPITMQEHLQQLVEDDYAYQSAKRKLQNEVELEKMRSEIRKLRGEDKKAPAAPLAPVRKAEPQDNAKRSAPVATVMPHVVLESVIGGRARVAIVNHAGDQLRYAAPGETFSMDGQQYILRRDKNSGLKIEEVIP</sequence>
<accession>A0A482PQK0</accession>
<evidence type="ECO:0000313" key="3">
    <source>
        <dbReference type="EMBL" id="QBY30907.1"/>
    </source>
</evidence>
<reference evidence="3" key="1">
    <citation type="submission" date="2019-03" db="EMBL/GenBank/DDBJ databases">
        <title>Complete genome sequence of enteropathogenic Citrobacter rodentium strain DBS100.</title>
        <authorList>
            <person name="Popov G."/>
            <person name="Fiebig A."/>
            <person name="Shideler S."/>
            <person name="Coombes B."/>
            <person name="Savchenko A."/>
        </authorList>
    </citation>
    <scope>NUCLEOTIDE SEQUENCE</scope>
    <source>
        <strain evidence="3">DBS100</strain>
    </source>
</reference>
<organism evidence="3">
    <name type="scientific">Citrobacter rodentium</name>
    <dbReference type="NCBI Taxonomy" id="67825"/>
    <lineage>
        <taxon>Bacteria</taxon>
        <taxon>Pseudomonadati</taxon>
        <taxon>Pseudomonadota</taxon>
        <taxon>Gammaproteobacteria</taxon>
        <taxon>Enterobacterales</taxon>
        <taxon>Enterobacteriaceae</taxon>
        <taxon>Citrobacter</taxon>
    </lineage>
</organism>
<name>A0A482PQK0_CITRO</name>
<dbReference type="EMBL" id="CP038008">
    <property type="protein sequence ID" value="QBY30907.1"/>
    <property type="molecule type" value="Genomic_DNA"/>
</dbReference>
<evidence type="ECO:0008006" key="4">
    <source>
        <dbReference type="Google" id="ProtNLM"/>
    </source>
</evidence>
<gene>
    <name evidence="3" type="ORF">E2R62_20060</name>
</gene>
<dbReference type="RefSeq" id="WP_012908544.1">
    <property type="nucleotide sequence ID" value="NZ_CAJTBI010000014.1"/>
</dbReference>
<feature type="signal peptide" evidence="2">
    <location>
        <begin position="1"/>
        <end position="22"/>
    </location>
</feature>
<dbReference type="AlphaFoldDB" id="A0A482PQK0"/>
<dbReference type="OMA" id="LMEDDVA"/>
<keyword evidence="2" id="KW-0732">Signal</keyword>
<evidence type="ECO:0000256" key="1">
    <source>
        <dbReference type="SAM" id="MobiDB-lite"/>
    </source>
</evidence>
<evidence type="ECO:0000256" key="2">
    <source>
        <dbReference type="SAM" id="SignalP"/>
    </source>
</evidence>
<proteinExistence type="predicted"/>
<feature type="compositionally biased region" description="Basic and acidic residues" evidence="1">
    <location>
        <begin position="95"/>
        <end position="104"/>
    </location>
</feature>
<feature type="compositionally biased region" description="Basic and acidic residues" evidence="1">
    <location>
        <begin position="113"/>
        <end position="122"/>
    </location>
</feature>
<feature type="region of interest" description="Disordered" evidence="1">
    <location>
        <begin position="95"/>
        <end position="125"/>
    </location>
</feature>
<feature type="region of interest" description="Disordered" evidence="1">
    <location>
        <begin position="32"/>
        <end position="56"/>
    </location>
</feature>
<protein>
    <recommendedName>
        <fullName evidence="4">Type IV pilus biogenesis protein PilP</fullName>
    </recommendedName>
</protein>
<feature type="chain" id="PRO_5019811898" description="Type IV pilus biogenesis protein PilP" evidence="2">
    <location>
        <begin position="23"/>
        <end position="189"/>
    </location>
</feature>